<keyword evidence="1" id="KW-0812">Transmembrane</keyword>
<dbReference type="GO" id="GO:0016746">
    <property type="term" value="F:acyltransferase activity"/>
    <property type="evidence" value="ECO:0007669"/>
    <property type="project" value="UniProtKB-KW"/>
</dbReference>
<accession>A0A5P8P480</accession>
<dbReference type="Proteomes" id="UP000326944">
    <property type="component" value="Chromosome"/>
</dbReference>
<feature type="transmembrane region" description="Helical" evidence="1">
    <location>
        <begin position="12"/>
        <end position="29"/>
    </location>
</feature>
<feature type="domain" description="DUF374" evidence="2">
    <location>
        <begin position="69"/>
        <end position="131"/>
    </location>
</feature>
<dbReference type="CDD" id="cd07983">
    <property type="entry name" value="LPLAT_DUF374-like"/>
    <property type="match status" value="1"/>
</dbReference>
<reference evidence="5 6" key="1">
    <citation type="submission" date="2019-09" db="EMBL/GenBank/DDBJ databases">
        <title>Sulfurimonas gotlandica sp. nov., a chemoautotrophic and psychrotolerant epsilonproteobacterium isolated from a pelagic redoxcline, and an emended description of the genus Sulfurimonas.</title>
        <authorList>
            <person name="Wang S."/>
            <person name="Jiang L."/>
            <person name="Shao S."/>
        </authorList>
    </citation>
    <scope>NUCLEOTIDE SEQUENCE [LARGE SCALE GENOMIC DNA]</scope>
    <source>
        <strain evidence="5 6">GYSZ_1</strain>
        <plasmid evidence="5 6">unnamed</plasmid>
    </source>
</reference>
<evidence type="ECO:0000313" key="6">
    <source>
        <dbReference type="Proteomes" id="UP000326944"/>
    </source>
</evidence>
<dbReference type="KEGG" id="sulg:FJR48_09585"/>
<sequence length="208" mass="23675">MLTKQQKRSLALLIIPFIGSLIIRFLYFTNKKKFHAPDTLTDESFIMACWHGELLMIPYAYLRYKEIPSVKLFISEHFDGELIAKTLGFFGFGTIRGSTTRGGAKALIQAIKEIKSGSDIGITPDGPKGPRHQVHDGIIAIAQKTKKKIVLVEIKPSKYWQLKSWDKFIVPKPFGELNYFISEPIDVSELEFEEARKLIKEGLLSHEH</sequence>
<evidence type="ECO:0000259" key="2">
    <source>
        <dbReference type="Pfam" id="PF04028"/>
    </source>
</evidence>
<dbReference type="EMBL" id="CP043618">
    <property type="protein sequence ID" value="QFR50540.1"/>
    <property type="molecule type" value="Genomic_DNA"/>
</dbReference>
<proteinExistence type="predicted"/>
<dbReference type="EMBL" id="CP043617">
    <property type="protein sequence ID" value="QFR50484.1"/>
    <property type="molecule type" value="Genomic_DNA"/>
</dbReference>
<keyword evidence="1" id="KW-1133">Transmembrane helix</keyword>
<evidence type="ECO:0000256" key="1">
    <source>
        <dbReference type="SAM" id="Phobius"/>
    </source>
</evidence>
<evidence type="ECO:0000313" key="3">
    <source>
        <dbReference type="EMBL" id="QFR50484.1"/>
    </source>
</evidence>
<keyword evidence="5" id="KW-0614">Plasmid</keyword>
<gene>
    <name evidence="3" type="ORF">FJR48_09585</name>
    <name evidence="4" type="ORF">FJR48_11905</name>
    <name evidence="5" type="ORF">FJR48_12115</name>
</gene>
<dbReference type="KEGG" id="sulg:FJR48_12115"/>
<geneLocation type="plasmid" evidence="5 6">
    <name>unnamed</name>
</geneLocation>
<keyword evidence="6" id="KW-1185">Reference proteome</keyword>
<protein>
    <submittedName>
        <fullName evidence="5">Lysophospholipid acyltransferase family protein</fullName>
    </submittedName>
</protein>
<dbReference type="AlphaFoldDB" id="A0A5P8P480"/>
<dbReference type="EMBL" id="CP043618">
    <property type="protein sequence ID" value="QFR50542.1"/>
    <property type="molecule type" value="Genomic_DNA"/>
</dbReference>
<evidence type="ECO:0000313" key="5">
    <source>
        <dbReference type="EMBL" id="QFR50542.1"/>
    </source>
</evidence>
<dbReference type="OrthoDB" id="9810508at2"/>
<dbReference type="Proteomes" id="UP000326944">
    <property type="component" value="Plasmid unnamed"/>
</dbReference>
<organism evidence="5 6">
    <name type="scientific">Sulfurimonas lithotrophica</name>
    <dbReference type="NCBI Taxonomy" id="2590022"/>
    <lineage>
        <taxon>Bacteria</taxon>
        <taxon>Pseudomonadati</taxon>
        <taxon>Campylobacterota</taxon>
        <taxon>Epsilonproteobacteria</taxon>
        <taxon>Campylobacterales</taxon>
        <taxon>Sulfurimonadaceae</taxon>
        <taxon>Sulfurimonas</taxon>
    </lineage>
</organism>
<name>A0A5P8P480_9BACT</name>
<keyword evidence="1" id="KW-0472">Membrane</keyword>
<dbReference type="Pfam" id="PF04028">
    <property type="entry name" value="DUF374"/>
    <property type="match status" value="1"/>
</dbReference>
<evidence type="ECO:0000313" key="4">
    <source>
        <dbReference type="EMBL" id="QFR50540.1"/>
    </source>
</evidence>
<keyword evidence="5" id="KW-0808">Transferase</keyword>
<dbReference type="KEGG" id="sulg:FJR48_11905"/>
<keyword evidence="5" id="KW-0012">Acyltransferase</keyword>
<dbReference type="InterPro" id="IPR007172">
    <property type="entry name" value="DUF374"/>
</dbReference>